<comment type="caution">
    <text evidence="3">The sequence shown here is derived from an EMBL/GenBank/DDBJ whole genome shotgun (WGS) entry which is preliminary data.</text>
</comment>
<reference evidence="3 4" key="1">
    <citation type="submission" date="2024-08" db="EMBL/GenBank/DDBJ databases">
        <authorList>
            <person name="Cucini C."/>
            <person name="Frati F."/>
        </authorList>
    </citation>
    <scope>NUCLEOTIDE SEQUENCE [LARGE SCALE GENOMIC DNA]</scope>
</reference>
<dbReference type="Proteomes" id="UP001642540">
    <property type="component" value="Unassembled WGS sequence"/>
</dbReference>
<evidence type="ECO:0000256" key="2">
    <source>
        <dbReference type="SAM" id="MobiDB-lite"/>
    </source>
</evidence>
<accession>A0ABP1S7H7</accession>
<keyword evidence="1" id="KW-0175">Coiled coil</keyword>
<gene>
    <name evidence="3" type="ORF">ODALV1_LOCUS30542</name>
</gene>
<evidence type="ECO:0000313" key="4">
    <source>
        <dbReference type="Proteomes" id="UP001642540"/>
    </source>
</evidence>
<organism evidence="3 4">
    <name type="scientific">Orchesella dallaii</name>
    <dbReference type="NCBI Taxonomy" id="48710"/>
    <lineage>
        <taxon>Eukaryota</taxon>
        <taxon>Metazoa</taxon>
        <taxon>Ecdysozoa</taxon>
        <taxon>Arthropoda</taxon>
        <taxon>Hexapoda</taxon>
        <taxon>Collembola</taxon>
        <taxon>Entomobryomorpha</taxon>
        <taxon>Entomobryoidea</taxon>
        <taxon>Orchesellidae</taxon>
        <taxon>Orchesellinae</taxon>
        <taxon>Orchesella</taxon>
    </lineage>
</organism>
<feature type="coiled-coil region" evidence="1">
    <location>
        <begin position="40"/>
        <end position="74"/>
    </location>
</feature>
<evidence type="ECO:0000313" key="3">
    <source>
        <dbReference type="EMBL" id="CAL8145594.1"/>
    </source>
</evidence>
<sequence>MKGRSNDFEEMSNILQQKLIELMEQNQTLEKCSLKKTTQLENLTDKCKRLEIRLGKLTHELKMGNERNRRLRNELISCSSKMKVGLKSTLMGEIKTVENSLGTYMTIKNNVLTDQSYRLKILENPIDHERKCLGTPIVPKWPRCNIRRTGNTRQLLGSAQKSKNDYYQDENSGSSNSRFVKECEGPSFSLNDSTNSLKLEEVVILSD</sequence>
<proteinExistence type="predicted"/>
<feature type="compositionally biased region" description="Polar residues" evidence="2">
    <location>
        <begin position="169"/>
        <end position="178"/>
    </location>
</feature>
<dbReference type="EMBL" id="CAXLJM020000164">
    <property type="protein sequence ID" value="CAL8145594.1"/>
    <property type="molecule type" value="Genomic_DNA"/>
</dbReference>
<evidence type="ECO:0000256" key="1">
    <source>
        <dbReference type="SAM" id="Coils"/>
    </source>
</evidence>
<name>A0ABP1S7H7_9HEXA</name>
<feature type="region of interest" description="Disordered" evidence="2">
    <location>
        <begin position="157"/>
        <end position="178"/>
    </location>
</feature>
<keyword evidence="4" id="KW-1185">Reference proteome</keyword>
<protein>
    <submittedName>
        <fullName evidence="3">Uncharacterized protein</fullName>
    </submittedName>
</protein>